<dbReference type="Proteomes" id="UP000484988">
    <property type="component" value="Unassembled WGS sequence"/>
</dbReference>
<evidence type="ECO:0000313" key="2">
    <source>
        <dbReference type="Proteomes" id="UP000484988"/>
    </source>
</evidence>
<name>A0A6A0AVH2_9ACTN</name>
<dbReference type="InterPro" id="IPR009959">
    <property type="entry name" value="Cyclase_SnoaL-like"/>
</dbReference>
<sequence>MCRIVPFGEQPLVGDDEIWRHFEGMLAAFPELEHEVLSIHHTADVVILEGWFNGTQSADWQGISNRGQRMQLPVTVVSQFDGKSLVDGTLYYDHTVAARQLI</sequence>
<organism evidence="1 2">
    <name type="scientific">Streptomyces pacificus</name>
    <dbReference type="NCBI Taxonomy" id="2705029"/>
    <lineage>
        <taxon>Bacteria</taxon>
        <taxon>Bacillati</taxon>
        <taxon>Actinomycetota</taxon>
        <taxon>Actinomycetes</taxon>
        <taxon>Kitasatosporales</taxon>
        <taxon>Streptomycetaceae</taxon>
        <taxon>Streptomyces</taxon>
    </lineage>
</organism>
<dbReference type="InterPro" id="IPR032710">
    <property type="entry name" value="NTF2-like_dom_sf"/>
</dbReference>
<dbReference type="GO" id="GO:0030638">
    <property type="term" value="P:polyketide metabolic process"/>
    <property type="evidence" value="ECO:0007669"/>
    <property type="project" value="InterPro"/>
</dbReference>
<proteinExistence type="predicted"/>
<dbReference type="EMBL" id="BLLG01000006">
    <property type="protein sequence ID" value="GFH36363.1"/>
    <property type="molecule type" value="Genomic_DNA"/>
</dbReference>
<evidence type="ECO:0008006" key="3">
    <source>
        <dbReference type="Google" id="ProtNLM"/>
    </source>
</evidence>
<protein>
    <recommendedName>
        <fullName evidence="3">Ester cyclase</fullName>
    </recommendedName>
</protein>
<dbReference type="AlphaFoldDB" id="A0A6A0AVH2"/>
<gene>
    <name evidence="1" type="ORF">SCWH03_25910</name>
</gene>
<dbReference type="Pfam" id="PF07366">
    <property type="entry name" value="SnoaL"/>
    <property type="match status" value="1"/>
</dbReference>
<evidence type="ECO:0000313" key="1">
    <source>
        <dbReference type="EMBL" id="GFH36363.1"/>
    </source>
</evidence>
<accession>A0A6A0AVH2</accession>
<dbReference type="SUPFAM" id="SSF54427">
    <property type="entry name" value="NTF2-like"/>
    <property type="match status" value="1"/>
</dbReference>
<keyword evidence="2" id="KW-1185">Reference proteome</keyword>
<comment type="caution">
    <text evidence="1">The sequence shown here is derived from an EMBL/GenBank/DDBJ whole genome shotgun (WGS) entry which is preliminary data.</text>
</comment>
<reference evidence="1 2" key="1">
    <citation type="submission" date="2020-02" db="EMBL/GenBank/DDBJ databases">
        <title>Whole Genome Shotgun Sequence of Streptomyces sp. strain CWH03.</title>
        <authorList>
            <person name="Dohra H."/>
            <person name="Kodani S."/>
            <person name="Yamamura H."/>
        </authorList>
    </citation>
    <scope>NUCLEOTIDE SEQUENCE [LARGE SCALE GENOMIC DNA]</scope>
    <source>
        <strain evidence="1 2">CWH03</strain>
    </source>
</reference>
<dbReference type="Gene3D" id="3.10.450.50">
    <property type="match status" value="1"/>
</dbReference>